<keyword evidence="2" id="KW-0677">Repeat</keyword>
<dbReference type="InterPro" id="IPR024881">
    <property type="entry name" value="Tip"/>
</dbReference>
<protein>
    <recommendedName>
        <fullName evidence="6">VCBS repeat-containing protein</fullName>
    </recommendedName>
</protein>
<evidence type="ECO:0000313" key="5">
    <source>
        <dbReference type="Proteomes" id="UP000601435"/>
    </source>
</evidence>
<dbReference type="InterPro" id="IPR013519">
    <property type="entry name" value="Int_alpha_beta-p"/>
</dbReference>
<evidence type="ECO:0000256" key="2">
    <source>
        <dbReference type="ARBA" id="ARBA00022737"/>
    </source>
</evidence>
<feature type="non-terminal residue" evidence="4">
    <location>
        <position position="365"/>
    </location>
</feature>
<evidence type="ECO:0008006" key="6">
    <source>
        <dbReference type="Google" id="ProtNLM"/>
    </source>
</evidence>
<dbReference type="Pfam" id="PF01839">
    <property type="entry name" value="FG-GAP"/>
    <property type="match status" value="1"/>
</dbReference>
<dbReference type="InterPro" id="IPR028994">
    <property type="entry name" value="Integrin_alpha_N"/>
</dbReference>
<dbReference type="Proteomes" id="UP000601435">
    <property type="component" value="Unassembled WGS sequence"/>
</dbReference>
<reference evidence="4" key="1">
    <citation type="submission" date="2021-02" db="EMBL/GenBank/DDBJ databases">
        <authorList>
            <person name="Dougan E. K."/>
            <person name="Rhodes N."/>
            <person name="Thang M."/>
            <person name="Chan C."/>
        </authorList>
    </citation>
    <scope>NUCLEOTIDE SEQUENCE</scope>
</reference>
<evidence type="ECO:0000313" key="4">
    <source>
        <dbReference type="EMBL" id="CAE7941727.1"/>
    </source>
</evidence>
<evidence type="ECO:0000256" key="3">
    <source>
        <dbReference type="ARBA" id="ARBA00023180"/>
    </source>
</evidence>
<feature type="non-terminal residue" evidence="4">
    <location>
        <position position="1"/>
    </location>
</feature>
<keyword evidence="1" id="KW-0732">Signal</keyword>
<dbReference type="AlphaFoldDB" id="A0A813CGX3"/>
<accession>A0A813CGX3</accession>
<keyword evidence="5" id="KW-1185">Reference proteome</keyword>
<dbReference type="SMART" id="SM00191">
    <property type="entry name" value="Int_alpha"/>
    <property type="match status" value="3"/>
</dbReference>
<name>A0A813CGX3_9DINO</name>
<dbReference type="EMBL" id="CAJNJA010094756">
    <property type="protein sequence ID" value="CAE7941727.1"/>
    <property type="molecule type" value="Genomic_DNA"/>
</dbReference>
<keyword evidence="3" id="KW-0325">Glycoprotein</keyword>
<dbReference type="PANTHER" id="PTHR13412">
    <property type="entry name" value="T-CELL IMMUNOMODULATORY PROTEIN HOMOLOG"/>
    <property type="match status" value="1"/>
</dbReference>
<dbReference type="PANTHER" id="PTHR13412:SF0">
    <property type="entry name" value="T-CELL IMMUNOMODULATORY PROTEIN"/>
    <property type="match status" value="1"/>
</dbReference>
<dbReference type="InterPro" id="IPR013517">
    <property type="entry name" value="FG-GAP"/>
</dbReference>
<evidence type="ECO:0000256" key="1">
    <source>
        <dbReference type="ARBA" id="ARBA00022729"/>
    </source>
</evidence>
<dbReference type="SUPFAM" id="SSF69318">
    <property type="entry name" value="Integrin alpha N-terminal domain"/>
    <property type="match status" value="1"/>
</dbReference>
<dbReference type="OrthoDB" id="10022113at2759"/>
<comment type="caution">
    <text evidence="4">The sequence shown here is derived from an EMBL/GenBank/DDBJ whole genome shotgun (WGS) entry which is preliminary data.</text>
</comment>
<gene>
    <name evidence="4" type="ORF">SNEC2469_LOCUS34382</name>
</gene>
<proteinExistence type="predicted"/>
<dbReference type="Gene3D" id="2.130.10.130">
    <property type="entry name" value="Integrin alpha, N-terminal"/>
    <property type="match status" value="2"/>
</dbReference>
<sequence length="365" mass="37549">VIQLVGIVMAGVASATDYPATWALADHGTVPAATVYAMTDSSNDAQLPGTMSSGDVNGDGINDFAYEFPAGTFNVHFGGISADLDLDSNSYTGSNGFSIVTGQTGHIWGTIAGDVNQDGFNDVLFFHEASTSVKIVFGKASGWSASYTVASMTWDGTDGRELTYTGDSDFADSSYGGSQPQILSGFDINNDGIDDIAVVSGGISNSGRVSIFFGKSTWSASVDGSTDFDGTSTGFSFVDAANTMLGRGLTVGDFNGDGIDDVVASSRSQQPFGGTGCIYVLYGGGTYSASIADIYAHVDGTTGFRLCGPADNTYIGDYFVTSTDFNGDGISDLLFAGRGSQAGMYLLFGKASFAASLTLPLASGE</sequence>
<organism evidence="4 5">
    <name type="scientific">Symbiodinium necroappetens</name>
    <dbReference type="NCBI Taxonomy" id="1628268"/>
    <lineage>
        <taxon>Eukaryota</taxon>
        <taxon>Sar</taxon>
        <taxon>Alveolata</taxon>
        <taxon>Dinophyceae</taxon>
        <taxon>Suessiales</taxon>
        <taxon>Symbiodiniaceae</taxon>
        <taxon>Symbiodinium</taxon>
    </lineage>
</organism>